<feature type="chain" id="PRO_5012045592" evidence="1">
    <location>
        <begin position="16"/>
        <end position="29"/>
    </location>
</feature>
<dbReference type="Gramene" id="LPERR12G11110.1">
    <property type="protein sequence ID" value="LPERR12G11110.1"/>
    <property type="gene ID" value="LPERR12G11110"/>
</dbReference>
<sequence>MGVRRWGMRSWSWARVGLRQSLWLSVSIF</sequence>
<evidence type="ECO:0000313" key="3">
    <source>
        <dbReference type="Proteomes" id="UP000032180"/>
    </source>
</evidence>
<feature type="signal peptide" evidence="1">
    <location>
        <begin position="1"/>
        <end position="15"/>
    </location>
</feature>
<dbReference type="HOGENOM" id="CLU_3411052_0_0_1"/>
<keyword evidence="3" id="KW-1185">Reference proteome</keyword>
<evidence type="ECO:0000256" key="1">
    <source>
        <dbReference type="SAM" id="SignalP"/>
    </source>
</evidence>
<reference evidence="2 3" key="1">
    <citation type="submission" date="2012-08" db="EMBL/GenBank/DDBJ databases">
        <title>Oryza genome evolution.</title>
        <authorList>
            <person name="Wing R.A."/>
        </authorList>
    </citation>
    <scope>NUCLEOTIDE SEQUENCE</scope>
</reference>
<accession>A0A0D9XZP6</accession>
<dbReference type="Proteomes" id="UP000032180">
    <property type="component" value="Chromosome 12"/>
</dbReference>
<keyword evidence="1" id="KW-0732">Signal</keyword>
<organism evidence="2 3">
    <name type="scientific">Leersia perrieri</name>
    <dbReference type="NCBI Taxonomy" id="77586"/>
    <lineage>
        <taxon>Eukaryota</taxon>
        <taxon>Viridiplantae</taxon>
        <taxon>Streptophyta</taxon>
        <taxon>Embryophyta</taxon>
        <taxon>Tracheophyta</taxon>
        <taxon>Spermatophyta</taxon>
        <taxon>Magnoliopsida</taxon>
        <taxon>Liliopsida</taxon>
        <taxon>Poales</taxon>
        <taxon>Poaceae</taxon>
        <taxon>BOP clade</taxon>
        <taxon>Oryzoideae</taxon>
        <taxon>Oryzeae</taxon>
        <taxon>Oryzinae</taxon>
        <taxon>Leersia</taxon>
    </lineage>
</organism>
<name>A0A0D9XZP6_9ORYZ</name>
<evidence type="ECO:0000313" key="2">
    <source>
        <dbReference type="EnsemblPlants" id="LPERR12G11110.1"/>
    </source>
</evidence>
<reference evidence="2" key="3">
    <citation type="submission" date="2015-04" db="UniProtKB">
        <authorList>
            <consortium name="EnsemblPlants"/>
        </authorList>
    </citation>
    <scope>IDENTIFICATION</scope>
</reference>
<dbReference type="AlphaFoldDB" id="A0A0D9XZP6"/>
<dbReference type="EnsemblPlants" id="LPERR12G11110.1">
    <property type="protein sequence ID" value="LPERR12G11110.1"/>
    <property type="gene ID" value="LPERR12G11110"/>
</dbReference>
<reference evidence="3" key="2">
    <citation type="submission" date="2013-12" db="EMBL/GenBank/DDBJ databases">
        <authorList>
            <person name="Yu Y."/>
            <person name="Lee S."/>
            <person name="de Baynast K."/>
            <person name="Wissotski M."/>
            <person name="Liu L."/>
            <person name="Talag J."/>
            <person name="Goicoechea J."/>
            <person name="Angelova A."/>
            <person name="Jetty R."/>
            <person name="Kudrna D."/>
            <person name="Golser W."/>
            <person name="Rivera L."/>
            <person name="Zhang J."/>
            <person name="Wing R."/>
        </authorList>
    </citation>
    <scope>NUCLEOTIDE SEQUENCE</scope>
</reference>
<proteinExistence type="predicted"/>
<protein>
    <submittedName>
        <fullName evidence="2">Uncharacterized protein</fullName>
    </submittedName>
</protein>